<accession>A0A397UE69</accession>
<proteinExistence type="predicted"/>
<evidence type="ECO:0000313" key="2">
    <source>
        <dbReference type="EMBL" id="RIB08562.1"/>
    </source>
</evidence>
<reference evidence="2 3" key="1">
    <citation type="submission" date="2018-06" db="EMBL/GenBank/DDBJ databases">
        <title>Comparative genomics reveals the genomic features of Rhizophagus irregularis, R. cerebriforme, R. diaphanum and Gigaspora rosea, and their symbiotic lifestyle signature.</title>
        <authorList>
            <person name="Morin E."/>
            <person name="San Clemente H."/>
            <person name="Chen E.C.H."/>
            <person name="De La Providencia I."/>
            <person name="Hainaut M."/>
            <person name="Kuo A."/>
            <person name="Kohler A."/>
            <person name="Murat C."/>
            <person name="Tang N."/>
            <person name="Roy S."/>
            <person name="Loubradou J."/>
            <person name="Henrissat B."/>
            <person name="Grigoriev I.V."/>
            <person name="Corradi N."/>
            <person name="Roux C."/>
            <person name="Martin F.M."/>
        </authorList>
    </citation>
    <scope>NUCLEOTIDE SEQUENCE [LARGE SCALE GENOMIC DNA]</scope>
    <source>
        <strain evidence="2 3">DAOM 194757</strain>
    </source>
</reference>
<gene>
    <name evidence="2" type="ORF">C2G38_2045050</name>
</gene>
<evidence type="ECO:0000256" key="1">
    <source>
        <dbReference type="SAM" id="MobiDB-lite"/>
    </source>
</evidence>
<name>A0A397UE69_9GLOM</name>
<sequence>MCHRFKQIIGLMVFAGHKITLNDVVRFNTLNPDNLPACPVLINITASVREDPRIDHEDVIIDVVTRNYIDQGIININLTCYHVASAQHLMNVTASVQKDSVLYINGELIITEDDKIVHIRSVSFSEYQKLNTILKNSPTQLSWESQNQPEPDPQNTAAQTIATKVKASIRRKKITPASKPYFRTGSHPKVFAT</sequence>
<protein>
    <submittedName>
        <fullName evidence="2">Uncharacterized protein</fullName>
    </submittedName>
</protein>
<dbReference type="OrthoDB" id="2364940at2759"/>
<evidence type="ECO:0000313" key="3">
    <source>
        <dbReference type="Proteomes" id="UP000266673"/>
    </source>
</evidence>
<dbReference type="Proteomes" id="UP000266673">
    <property type="component" value="Unassembled WGS sequence"/>
</dbReference>
<comment type="caution">
    <text evidence="2">The sequence shown here is derived from an EMBL/GenBank/DDBJ whole genome shotgun (WGS) entry which is preliminary data.</text>
</comment>
<organism evidence="2 3">
    <name type="scientific">Gigaspora rosea</name>
    <dbReference type="NCBI Taxonomy" id="44941"/>
    <lineage>
        <taxon>Eukaryota</taxon>
        <taxon>Fungi</taxon>
        <taxon>Fungi incertae sedis</taxon>
        <taxon>Mucoromycota</taxon>
        <taxon>Glomeromycotina</taxon>
        <taxon>Glomeromycetes</taxon>
        <taxon>Diversisporales</taxon>
        <taxon>Gigasporaceae</taxon>
        <taxon>Gigaspora</taxon>
    </lineage>
</organism>
<dbReference type="EMBL" id="QKWP01001494">
    <property type="protein sequence ID" value="RIB08562.1"/>
    <property type="molecule type" value="Genomic_DNA"/>
</dbReference>
<keyword evidence="3" id="KW-1185">Reference proteome</keyword>
<dbReference type="AlphaFoldDB" id="A0A397UE69"/>
<feature type="region of interest" description="Disordered" evidence="1">
    <location>
        <begin position="165"/>
        <end position="193"/>
    </location>
</feature>